<accession>A0A2R5EP87</accession>
<gene>
    <name evidence="2" type="ORF">PAT3040_02479</name>
</gene>
<evidence type="ECO:0000313" key="2">
    <source>
        <dbReference type="EMBL" id="GBG07915.1"/>
    </source>
</evidence>
<evidence type="ECO:0000313" key="3">
    <source>
        <dbReference type="Proteomes" id="UP000245202"/>
    </source>
</evidence>
<dbReference type="AlphaFoldDB" id="A0A2R5EP87"/>
<dbReference type="RefSeq" id="WP_108992894.1">
    <property type="nucleotide sequence ID" value="NZ_BDQX01000116.1"/>
</dbReference>
<proteinExistence type="predicted"/>
<organism evidence="2 3">
    <name type="scientific">Paenibacillus agaridevorans</name>
    <dbReference type="NCBI Taxonomy" id="171404"/>
    <lineage>
        <taxon>Bacteria</taxon>
        <taxon>Bacillati</taxon>
        <taxon>Bacillota</taxon>
        <taxon>Bacilli</taxon>
        <taxon>Bacillales</taxon>
        <taxon>Paenibacillaceae</taxon>
        <taxon>Paenibacillus</taxon>
    </lineage>
</organism>
<feature type="domain" description="DUF58" evidence="1">
    <location>
        <begin position="185"/>
        <end position="272"/>
    </location>
</feature>
<dbReference type="Proteomes" id="UP000245202">
    <property type="component" value="Unassembled WGS sequence"/>
</dbReference>
<protein>
    <submittedName>
        <fullName evidence="2">DUF58 domain-containing protein</fullName>
    </submittedName>
</protein>
<dbReference type="EMBL" id="BDQX01000116">
    <property type="protein sequence ID" value="GBG07915.1"/>
    <property type="molecule type" value="Genomic_DNA"/>
</dbReference>
<reference evidence="2 3" key="1">
    <citation type="submission" date="2017-08" db="EMBL/GenBank/DDBJ databases">
        <title>Substantial Increase in Enzyme Production by Combined Drug-Resistance Mutations in Paenibacillus agaridevorans.</title>
        <authorList>
            <person name="Tanaka Y."/>
            <person name="Funane K."/>
            <person name="Hosaka T."/>
            <person name="Shiwa Y."/>
            <person name="Fujita N."/>
            <person name="Miyazaki T."/>
            <person name="Yoshikawa H."/>
            <person name="Murakami K."/>
            <person name="Kasahara K."/>
            <person name="Inaoka T."/>
            <person name="Hiraga Y."/>
            <person name="Ochi K."/>
        </authorList>
    </citation>
    <scope>NUCLEOTIDE SEQUENCE [LARGE SCALE GENOMIC DNA]</scope>
    <source>
        <strain evidence="2 3">T-3040</strain>
    </source>
</reference>
<keyword evidence="3" id="KW-1185">Reference proteome</keyword>
<dbReference type="PANTHER" id="PTHR34351">
    <property type="entry name" value="SLR1927 PROTEIN-RELATED"/>
    <property type="match status" value="1"/>
</dbReference>
<evidence type="ECO:0000259" key="1">
    <source>
        <dbReference type="Pfam" id="PF01882"/>
    </source>
</evidence>
<comment type="caution">
    <text evidence="2">The sequence shown here is derived from an EMBL/GenBank/DDBJ whole genome shotgun (WGS) entry which is preliminary data.</text>
</comment>
<name>A0A2R5EP87_9BACL</name>
<dbReference type="InterPro" id="IPR002881">
    <property type="entry name" value="DUF58"/>
</dbReference>
<sequence>MIFFWFLLTAALIIYVQGVLFRRYSLRNLKYTRRFQKNTCVRGDEIELIEELSNEKWLPVPWLRAESQLSAHLKFRGGDNFAVSSGQHYQNHRSFFSLAPYTKLTRTHRLTPVRRGVYTLSSITMTGGDLFGSIGVSQQIHLQGELLVYPKAADVPVHELPHHSWQGETEVRRFIVPDPFVVAGARAYQPGDSYRQVNWKATARSGSLQVHQYAYTASRTLMIYVNVEDGESMWRTVTNEALIELGIEWAAGAALAVINEGMEVGFAANMAKVGEIDSVRVLPRSGHDQMNILLDTMARLKLERTEPFRTLLAQETGVGYNCLDLLIISAYWNDELERESERLRGLGHAVSVWTLPSAKALADGDSLQEGRAGA</sequence>
<dbReference type="Pfam" id="PF01882">
    <property type="entry name" value="DUF58"/>
    <property type="match status" value="1"/>
</dbReference>
<dbReference type="PANTHER" id="PTHR34351:SF2">
    <property type="entry name" value="DUF58 DOMAIN-CONTAINING PROTEIN"/>
    <property type="match status" value="1"/>
</dbReference>